<comment type="caution">
    <text evidence="2">The sequence shown here is derived from an EMBL/GenBank/DDBJ whole genome shotgun (WGS) entry which is preliminary data.</text>
</comment>
<dbReference type="RefSeq" id="WP_155810746.1">
    <property type="nucleotide sequence ID" value="NZ_JACDUL010000003.1"/>
</dbReference>
<organism evidence="2 3">
    <name type="scientific">Methanococcus maripaludis</name>
    <name type="common">Methanococcus deltae</name>
    <dbReference type="NCBI Taxonomy" id="39152"/>
    <lineage>
        <taxon>Archaea</taxon>
        <taxon>Methanobacteriati</taxon>
        <taxon>Methanobacteriota</taxon>
        <taxon>Methanomada group</taxon>
        <taxon>Methanococci</taxon>
        <taxon>Methanococcales</taxon>
        <taxon>Methanococcaceae</taxon>
        <taxon>Methanococcus</taxon>
    </lineage>
</organism>
<keyword evidence="1" id="KW-0472">Membrane</keyword>
<accession>A0A7J9PIH2</accession>
<dbReference type="Proteomes" id="UP000533207">
    <property type="component" value="Unassembled WGS sequence"/>
</dbReference>
<evidence type="ECO:0000313" key="3">
    <source>
        <dbReference type="Proteomes" id="UP000533207"/>
    </source>
</evidence>
<sequence>MNIESRIKRYFRKDISYMLFNVLLVMFLAFIILATLQLFVFRNPFLNELSHDIYVLLGFFMFVSIIGIAILEIIF</sequence>
<feature type="transmembrane region" description="Helical" evidence="1">
    <location>
        <begin position="20"/>
        <end position="41"/>
    </location>
</feature>
<evidence type="ECO:0000256" key="1">
    <source>
        <dbReference type="SAM" id="Phobius"/>
    </source>
</evidence>
<gene>
    <name evidence="2" type="ORF">HNP90_001351</name>
</gene>
<dbReference type="EMBL" id="JACDUL010000003">
    <property type="protein sequence ID" value="MBA2862470.1"/>
    <property type="molecule type" value="Genomic_DNA"/>
</dbReference>
<feature type="transmembrane region" description="Helical" evidence="1">
    <location>
        <begin position="53"/>
        <end position="74"/>
    </location>
</feature>
<name>A0A7J9PIH2_METMI</name>
<reference evidence="2 3" key="1">
    <citation type="submission" date="2020-07" db="EMBL/GenBank/DDBJ databases">
        <title>Genomic Encyclopedia of Type Strains, Phase IV (KMG-V): Genome sequencing to study the core and pangenomes of soil and plant-associated prokaryotes.</title>
        <authorList>
            <person name="Whitman W."/>
        </authorList>
    </citation>
    <scope>NUCLEOTIDE SEQUENCE [LARGE SCALE GENOMIC DNA]</scope>
    <source>
        <strain evidence="2 3">C8</strain>
    </source>
</reference>
<proteinExistence type="predicted"/>
<dbReference type="AlphaFoldDB" id="A0A7J9PIH2"/>
<keyword evidence="1" id="KW-1133">Transmembrane helix</keyword>
<protein>
    <submittedName>
        <fullName evidence="2">Tellurite resistance protein TehA-like permease</fullName>
    </submittedName>
</protein>
<keyword evidence="1" id="KW-0812">Transmembrane</keyword>
<evidence type="ECO:0000313" key="2">
    <source>
        <dbReference type="EMBL" id="MBA2862470.1"/>
    </source>
</evidence>